<gene>
    <name evidence="1" type="ORF">SAMN04489723_11750</name>
</gene>
<dbReference type="OrthoDB" id="9762853at2"/>
<sequence length="1195" mass="135991">MSKGINQLGRVPQELRRSYVLPDERTFFDLIDFTLKYSEKVNFFDFSNTPNNSWRSFLMSDFLFIIASIAGQDISYYKVRHEALKLQLEESAKRKKEELISQQSANLLALAKNLFDWEESLLASGYKGVILKELKNASSYLETDIRKLIQLQSKFSESSFNFYPGNSMDKSPADLDELFKLFYKNVMFVQEKASQKFDLDQIESNQHQPHIGLIISFLKLFQEVQNQQNNLLERHLDYYYQEILGQMPAEPKPATAYLGIESLGLEFLPANTQVEMKTEAKSSLTFNTLTDTPVSQAKITEIWTVYQNTYSPFTDNVFDQESELNSIFDECLYQGEPCSSVDFTNHKGGYPMVLGEDQESLGKKERTVFPSDIGLVITSPVLILAEGEHRIKISIQLTSDSFIAIQNLLASLLTQKRESESGDISDLEKKSFFQAFFNKALNVSVTGMKGWVNLSYSYFSVDIKTHKLELFLEPEYPNEFLVPFDEKIHGGFSGTAWPCVRLLINNFASLPSYKPLKLLKIKEIEIETQSANSSVAILASNQLGKLDVSNPFQPFGPLPGFDSYFKIYSPLILNRHLQNLQLNLYWTGLPKSRKGFESYYKGYPEQINNESFQADLLSFQKHFLNQDVDAKDKQTVSLFETKKSGDGSLEANKHINVNIKLLETSNFPVLGNPIYRGKEPAFFLKLKEPRSMIFGHQIYPELFTRASLRKGFFKKETAIVPNLPYTPTLDHIDVLYSNWAKENLSRSNSEDQDSIKLIHIYPFGYEEVYPGSKKGFEFLMPQINRKGNLLIGLSGLTPNSVISIGFDLVPAFFIHSVTKAPAISWEFLENNEWYPLDKLLLEDSTESLIHPGIVRIRLPTKIYSQHSILPSGKFWLRISNSGRTELNSRIKAVFINAVKVREQLPAIRSVKPQESFPKIISADVLGYKNIKSVSGPYGLKVFTNQQNPIHAIGKTSETLRHRNRPSIGWDIERIILEEFPEIGRAMVYGRSDFPNSIVSGSNIQVVVVPLSFDSSVANYTLFRVPFGLLQDIKEYLKQFISPYASLEVCNPVFEKIKVRCTVKFIEFQMAGLLRDRLEKELIEFLAPDPISDAVGKGFMNSISKSEILNFIESKPYVESVSGFSVLQIIESPGNNRIIDTAKNVPKIEVLRTITPYAILTSAEQHQIEIIQKDDWKDPRPVGIGDLTIDSDFIIK</sequence>
<accession>A0A1I1BSN1</accession>
<reference evidence="1 2" key="1">
    <citation type="submission" date="2016-10" db="EMBL/GenBank/DDBJ databases">
        <authorList>
            <person name="de Groot N.N."/>
        </authorList>
    </citation>
    <scope>NUCLEOTIDE SEQUENCE [LARGE SCALE GENOMIC DNA]</scope>
    <source>
        <strain evidence="1 2">DSM 23399</strain>
    </source>
</reference>
<proteinExistence type="predicted"/>
<dbReference type="Proteomes" id="UP000198790">
    <property type="component" value="Unassembled WGS sequence"/>
</dbReference>
<name>A0A1I1BSN1_9BACT</name>
<dbReference type="EMBL" id="FOKK01000017">
    <property type="protein sequence ID" value="SFB53439.1"/>
    <property type="molecule type" value="Genomic_DNA"/>
</dbReference>
<evidence type="ECO:0008006" key="3">
    <source>
        <dbReference type="Google" id="ProtNLM"/>
    </source>
</evidence>
<organism evidence="1 2">
    <name type="scientific">Algoriphagus aquimarinus</name>
    <dbReference type="NCBI Taxonomy" id="237018"/>
    <lineage>
        <taxon>Bacteria</taxon>
        <taxon>Pseudomonadati</taxon>
        <taxon>Bacteroidota</taxon>
        <taxon>Cytophagia</taxon>
        <taxon>Cytophagales</taxon>
        <taxon>Cyclobacteriaceae</taxon>
        <taxon>Algoriphagus</taxon>
    </lineage>
</organism>
<protein>
    <recommendedName>
        <fullName evidence="3">Baseplate J-like protein</fullName>
    </recommendedName>
</protein>
<evidence type="ECO:0000313" key="2">
    <source>
        <dbReference type="Proteomes" id="UP000198790"/>
    </source>
</evidence>
<dbReference type="AlphaFoldDB" id="A0A1I1BSN1"/>
<keyword evidence="2" id="KW-1185">Reference proteome</keyword>
<evidence type="ECO:0000313" key="1">
    <source>
        <dbReference type="EMBL" id="SFB53439.1"/>
    </source>
</evidence>
<dbReference type="STRING" id="237018.SAMN04489723_11750"/>
<dbReference type="RefSeq" id="WP_092899996.1">
    <property type="nucleotide sequence ID" value="NZ_FOKK01000017.1"/>
</dbReference>